<dbReference type="PANTHER" id="PTHR22993:SF9">
    <property type="entry name" value="FORMAMIDOPYRIMIDINE-DNA GLYCOSYLASE"/>
    <property type="match status" value="1"/>
</dbReference>
<feature type="binding site" evidence="15">
    <location>
        <position position="92"/>
    </location>
    <ligand>
        <name>DNA</name>
        <dbReference type="ChEBI" id="CHEBI:16991"/>
    </ligand>
</feature>
<comment type="subunit">
    <text evidence="3 15">Monomer.</text>
</comment>
<evidence type="ECO:0000256" key="1">
    <source>
        <dbReference type="ARBA" id="ARBA00001668"/>
    </source>
</evidence>
<keyword evidence="19" id="KW-1185">Reference proteome</keyword>
<accession>A0A0S4M192</accession>
<feature type="binding site" evidence="15">
    <location>
        <position position="152"/>
    </location>
    <ligand>
        <name>DNA</name>
        <dbReference type="ChEBI" id="CHEBI:16991"/>
    </ligand>
</feature>
<keyword evidence="6 15" id="KW-0863">Zinc-finger</keyword>
<dbReference type="Pfam" id="PF06831">
    <property type="entry name" value="H2TH"/>
    <property type="match status" value="1"/>
</dbReference>
<comment type="cofactor">
    <cofactor evidence="15">
        <name>Zn(2+)</name>
        <dbReference type="ChEBI" id="CHEBI:29105"/>
    </cofactor>
    <text evidence="15">Binds 1 zinc ion per subunit.</text>
</comment>
<evidence type="ECO:0000256" key="8">
    <source>
        <dbReference type="ARBA" id="ARBA00022833"/>
    </source>
</evidence>
<dbReference type="InterPro" id="IPR020629">
    <property type="entry name" value="FPG_Glyclase"/>
</dbReference>
<keyword evidence="12 15" id="KW-0511">Multifunctional enzyme</keyword>
<dbReference type="GO" id="GO:0003684">
    <property type="term" value="F:damaged DNA binding"/>
    <property type="evidence" value="ECO:0007669"/>
    <property type="project" value="InterPro"/>
</dbReference>
<dbReference type="Pfam" id="PF01149">
    <property type="entry name" value="Fapy_DNA_glyco"/>
    <property type="match status" value="1"/>
</dbReference>
<feature type="active site" description="Schiff-base intermediate with DNA" evidence="15">
    <location>
        <position position="2"/>
    </location>
</feature>
<dbReference type="GO" id="GO:0008270">
    <property type="term" value="F:zinc ion binding"/>
    <property type="evidence" value="ECO:0007669"/>
    <property type="project" value="UniProtKB-UniRule"/>
</dbReference>
<evidence type="ECO:0000256" key="13">
    <source>
        <dbReference type="ARBA" id="ARBA00023295"/>
    </source>
</evidence>
<keyword evidence="11 15" id="KW-0456">Lyase</keyword>
<dbReference type="EMBL" id="LN906597">
    <property type="protein sequence ID" value="CUT17051.1"/>
    <property type="molecule type" value="Genomic_DNA"/>
</dbReference>
<dbReference type="InterPro" id="IPR000214">
    <property type="entry name" value="Znf_DNA_glyclase/AP_lyase"/>
</dbReference>
<keyword evidence="5 15" id="KW-0227">DNA damage</keyword>
<dbReference type="GO" id="GO:0140078">
    <property type="term" value="F:class I DNA-(apurinic or apyrimidinic site) endonuclease activity"/>
    <property type="evidence" value="ECO:0007669"/>
    <property type="project" value="UniProtKB-EC"/>
</dbReference>
<dbReference type="NCBIfam" id="TIGR00577">
    <property type="entry name" value="fpg"/>
    <property type="match status" value="1"/>
</dbReference>
<evidence type="ECO:0000313" key="19">
    <source>
        <dbReference type="Proteomes" id="UP000198651"/>
    </source>
</evidence>
<dbReference type="FunFam" id="1.10.8.50:FF:000003">
    <property type="entry name" value="Formamidopyrimidine-DNA glycosylase"/>
    <property type="match status" value="1"/>
</dbReference>
<protein>
    <recommendedName>
        <fullName evidence="15">Formamidopyrimidine-DNA glycosylase</fullName>
        <shortName evidence="15">Fapy-DNA glycosylase</shortName>
        <ecNumber evidence="15">3.2.2.23</ecNumber>
    </recommendedName>
    <alternativeName>
        <fullName evidence="15">DNA-(apurinic or apyrimidinic site) lyase MutM</fullName>
        <shortName evidence="15">AP lyase MutM</shortName>
        <ecNumber evidence="15">4.2.99.18</ecNumber>
    </alternativeName>
</protein>
<dbReference type="RefSeq" id="WP_092342650.1">
    <property type="nucleotide sequence ID" value="NZ_FLSL01000087.1"/>
</dbReference>
<evidence type="ECO:0000256" key="5">
    <source>
        <dbReference type="ARBA" id="ARBA00022763"/>
    </source>
</evidence>
<dbReference type="AlphaFoldDB" id="A0A0S4M192"/>
<dbReference type="GO" id="GO:0034039">
    <property type="term" value="F:8-oxo-7,8-dihydroguanine DNA N-glycosylase activity"/>
    <property type="evidence" value="ECO:0007669"/>
    <property type="project" value="TreeGrafter"/>
</dbReference>
<dbReference type="PROSITE" id="PS51066">
    <property type="entry name" value="ZF_FPG_2"/>
    <property type="match status" value="1"/>
</dbReference>
<evidence type="ECO:0000256" key="3">
    <source>
        <dbReference type="ARBA" id="ARBA00011245"/>
    </source>
</evidence>
<comment type="catalytic activity">
    <reaction evidence="14 15">
        <text>2'-deoxyribonucleotide-(2'-deoxyribose 5'-phosphate)-2'-deoxyribonucleotide-DNA = a 3'-end 2'-deoxyribonucleotide-(2,3-dehydro-2,3-deoxyribose 5'-phosphate)-DNA + a 5'-end 5'-phospho-2'-deoxyribonucleoside-DNA + H(+)</text>
        <dbReference type="Rhea" id="RHEA:66592"/>
        <dbReference type="Rhea" id="RHEA-COMP:13180"/>
        <dbReference type="Rhea" id="RHEA-COMP:16897"/>
        <dbReference type="Rhea" id="RHEA-COMP:17067"/>
        <dbReference type="ChEBI" id="CHEBI:15378"/>
        <dbReference type="ChEBI" id="CHEBI:136412"/>
        <dbReference type="ChEBI" id="CHEBI:157695"/>
        <dbReference type="ChEBI" id="CHEBI:167181"/>
        <dbReference type="EC" id="4.2.99.18"/>
    </reaction>
</comment>
<evidence type="ECO:0000256" key="14">
    <source>
        <dbReference type="ARBA" id="ARBA00044632"/>
    </source>
</evidence>
<evidence type="ECO:0000256" key="11">
    <source>
        <dbReference type="ARBA" id="ARBA00023239"/>
    </source>
</evidence>
<evidence type="ECO:0000313" key="18">
    <source>
        <dbReference type="EMBL" id="CUT17051.1"/>
    </source>
</evidence>
<feature type="domain" description="FPG-type" evidence="16">
    <location>
        <begin position="237"/>
        <end position="272"/>
    </location>
</feature>
<dbReference type="SUPFAM" id="SSF46946">
    <property type="entry name" value="S13-like H2TH domain"/>
    <property type="match status" value="1"/>
</dbReference>
<comment type="similarity">
    <text evidence="2 15">Belongs to the FPG family.</text>
</comment>
<evidence type="ECO:0000259" key="17">
    <source>
        <dbReference type="PROSITE" id="PS51068"/>
    </source>
</evidence>
<keyword evidence="7 15" id="KW-0378">Hydrolase</keyword>
<dbReference type="HAMAP" id="MF_00103">
    <property type="entry name" value="Fapy_DNA_glycosyl"/>
    <property type="match status" value="1"/>
</dbReference>
<evidence type="ECO:0000256" key="9">
    <source>
        <dbReference type="ARBA" id="ARBA00023125"/>
    </source>
</evidence>
<sequence length="272" mass="30439">MPELPEVEVVCNELRKGFIGARLSRVDVRQASLRYPVTDGISQLCKGSRVSYITRRAKYLILGLSNRGCILIHLGMSGCLRVTSSKIPPGKHDLIDIVLQNDLVLRFHDPRRFGCFLYAAKPDDFLCLHNLGCEPLSRKFCAKYFRQVLIGRRSSIKACLMNSAIVVGIGNIYANESLFDARIHPLRQADSLTHSELLRLVKSIKSVLRLAIARGGTTLRDFLSVSGEKGKFQNSLRVYGRTGMLCSSCSLQEIEVIRTNQRSTFFCPGCQK</sequence>
<dbReference type="InterPro" id="IPR012319">
    <property type="entry name" value="FPG_cat"/>
</dbReference>
<organism evidence="18 19">
    <name type="scientific">Candidatus Ichthyocystis hellenicum</name>
    <dbReference type="NCBI Taxonomy" id="1561003"/>
    <lineage>
        <taxon>Bacteria</taxon>
        <taxon>Pseudomonadati</taxon>
        <taxon>Pseudomonadota</taxon>
        <taxon>Betaproteobacteria</taxon>
        <taxon>Burkholderiales</taxon>
        <taxon>Candidatus Ichthyocystis</taxon>
    </lineage>
</organism>
<feature type="active site" description="Proton donor; for delta-elimination activity" evidence="15">
    <location>
        <position position="262"/>
    </location>
</feature>
<comment type="function">
    <text evidence="15">Involved in base excision repair of DNA damaged by oxidation or by mutagenic agents. Acts as DNA glycosylase that recognizes and removes damaged bases. Has a preference for oxidized purines, such as 7,8-dihydro-8-oxoguanine (8-oxoG). Has AP (apurinic/apyrimidinic) lyase activity and introduces nicks in the DNA strand. Cleaves the DNA backbone by beta-delta elimination to generate a single-strand break at the site of the removed base with both 3'- and 5'-phosphates.</text>
</comment>
<dbReference type="InterPro" id="IPR035937">
    <property type="entry name" value="FPG_N"/>
</dbReference>
<feature type="domain" description="Formamidopyrimidine-DNA glycosylase catalytic" evidence="17">
    <location>
        <begin position="2"/>
        <end position="114"/>
    </location>
</feature>
<feature type="active site" description="Proton donor; for beta-elimination activity" evidence="15">
    <location>
        <position position="58"/>
    </location>
</feature>
<evidence type="ECO:0000256" key="2">
    <source>
        <dbReference type="ARBA" id="ARBA00009409"/>
    </source>
</evidence>
<dbReference type="Gene3D" id="3.20.190.10">
    <property type="entry name" value="MutM-like, N-terminal"/>
    <property type="match status" value="1"/>
</dbReference>
<dbReference type="STRING" id="1561003.Ark11_0193"/>
<keyword evidence="13 15" id="KW-0326">Glycosidase</keyword>
<dbReference type="PATRIC" id="fig|1561003.3.peg.191"/>
<evidence type="ECO:0000256" key="10">
    <source>
        <dbReference type="ARBA" id="ARBA00023204"/>
    </source>
</evidence>
<dbReference type="InterPro" id="IPR015886">
    <property type="entry name" value="H2TH_FPG"/>
</dbReference>
<dbReference type="PANTHER" id="PTHR22993">
    <property type="entry name" value="FORMAMIDOPYRIMIDINE-DNA GLYCOSYLASE"/>
    <property type="match status" value="1"/>
</dbReference>
<evidence type="ECO:0000256" key="4">
    <source>
        <dbReference type="ARBA" id="ARBA00022723"/>
    </source>
</evidence>
<dbReference type="NCBIfam" id="NF002211">
    <property type="entry name" value="PRK01103.1"/>
    <property type="match status" value="1"/>
</dbReference>
<keyword evidence="8 15" id="KW-0862">Zinc</keyword>
<keyword evidence="4 15" id="KW-0479">Metal-binding</keyword>
<dbReference type="OrthoDB" id="9800855at2"/>
<comment type="catalytic activity">
    <reaction evidence="1 15">
        <text>Hydrolysis of DNA containing ring-opened 7-methylguanine residues, releasing 2,6-diamino-4-hydroxy-5-(N-methyl)formamidopyrimidine.</text>
        <dbReference type="EC" id="3.2.2.23"/>
    </reaction>
</comment>
<evidence type="ECO:0000256" key="7">
    <source>
        <dbReference type="ARBA" id="ARBA00022801"/>
    </source>
</evidence>
<dbReference type="EC" id="4.2.99.18" evidence="15"/>
<dbReference type="EC" id="3.2.2.23" evidence="15"/>
<dbReference type="SUPFAM" id="SSF57716">
    <property type="entry name" value="Glucocorticoid receptor-like (DNA-binding domain)"/>
    <property type="match status" value="1"/>
</dbReference>
<keyword evidence="9 15" id="KW-0238">DNA-binding</keyword>
<feature type="binding site" evidence="15">
    <location>
        <position position="111"/>
    </location>
    <ligand>
        <name>DNA</name>
        <dbReference type="ChEBI" id="CHEBI:16991"/>
    </ligand>
</feature>
<dbReference type="InterPro" id="IPR010979">
    <property type="entry name" value="Ribosomal_uS13-like_H2TH"/>
</dbReference>
<evidence type="ECO:0000256" key="6">
    <source>
        <dbReference type="ARBA" id="ARBA00022771"/>
    </source>
</evidence>
<dbReference type="CDD" id="cd08966">
    <property type="entry name" value="EcFpg-like_N"/>
    <property type="match status" value="1"/>
</dbReference>
<dbReference type="Proteomes" id="UP000198651">
    <property type="component" value="Chromosome I"/>
</dbReference>
<evidence type="ECO:0000256" key="15">
    <source>
        <dbReference type="HAMAP-Rule" id="MF_00103"/>
    </source>
</evidence>
<keyword evidence="10 15" id="KW-0234">DNA repair</keyword>
<dbReference type="SMART" id="SM00898">
    <property type="entry name" value="Fapy_DNA_glyco"/>
    <property type="match status" value="1"/>
</dbReference>
<gene>
    <name evidence="15 18" type="primary">mutM</name>
    <name evidence="15" type="synonym">fpg</name>
    <name evidence="18" type="ORF">Ark11_0193</name>
</gene>
<proteinExistence type="inferred from homology"/>
<dbReference type="PROSITE" id="PS51068">
    <property type="entry name" value="FPG_CAT"/>
    <property type="match status" value="1"/>
</dbReference>
<feature type="active site" description="Proton donor" evidence="15">
    <location>
        <position position="3"/>
    </location>
</feature>
<name>A0A0S4M192_9BURK</name>
<dbReference type="Gene3D" id="1.10.8.50">
    <property type="match status" value="1"/>
</dbReference>
<reference evidence="19" key="1">
    <citation type="submission" date="2015-11" db="EMBL/GenBank/DDBJ databases">
        <authorList>
            <person name="Seth-Smith H.M.B."/>
        </authorList>
    </citation>
    <scope>NUCLEOTIDE SEQUENCE [LARGE SCALE GENOMIC DNA]</scope>
    <source>
        <strain evidence="19">2013Ark11</strain>
    </source>
</reference>
<dbReference type="SUPFAM" id="SSF81624">
    <property type="entry name" value="N-terminal domain of MutM-like DNA repair proteins"/>
    <property type="match status" value="1"/>
</dbReference>
<dbReference type="SMART" id="SM01232">
    <property type="entry name" value="H2TH"/>
    <property type="match status" value="1"/>
</dbReference>
<evidence type="ECO:0000256" key="12">
    <source>
        <dbReference type="ARBA" id="ARBA00023268"/>
    </source>
</evidence>
<evidence type="ECO:0000259" key="16">
    <source>
        <dbReference type="PROSITE" id="PS51066"/>
    </source>
</evidence>
<dbReference type="GO" id="GO:0006284">
    <property type="term" value="P:base-excision repair"/>
    <property type="evidence" value="ECO:0007669"/>
    <property type="project" value="InterPro"/>
</dbReference>